<protein>
    <recommendedName>
        <fullName evidence="10">YihY/virulence factor BrkB family protein</fullName>
    </recommendedName>
</protein>
<dbReference type="PANTHER" id="PTHR30213:SF0">
    <property type="entry name" value="UPF0761 MEMBRANE PROTEIN YIHY"/>
    <property type="match status" value="1"/>
</dbReference>
<dbReference type="RefSeq" id="WP_203734011.1">
    <property type="nucleotide sequence ID" value="NZ_BAAATX010000022.1"/>
</dbReference>
<proteinExistence type="predicted"/>
<comment type="subcellular location">
    <subcellularLocation>
        <location evidence="1">Cell membrane</location>
        <topology evidence="1">Multi-pass membrane protein</topology>
    </subcellularLocation>
</comment>
<feature type="compositionally biased region" description="Basic and acidic residues" evidence="6">
    <location>
        <begin position="1"/>
        <end position="17"/>
    </location>
</feature>
<evidence type="ECO:0000313" key="8">
    <source>
        <dbReference type="EMBL" id="GIE06164.1"/>
    </source>
</evidence>
<gene>
    <name evidence="8" type="ORF">Adu01nite_75140</name>
</gene>
<keyword evidence="5 7" id="KW-0472">Membrane</keyword>
<name>A0ABQ3Z9F2_9ACTN</name>
<evidence type="ECO:0000256" key="3">
    <source>
        <dbReference type="ARBA" id="ARBA00022692"/>
    </source>
</evidence>
<keyword evidence="2" id="KW-1003">Cell membrane</keyword>
<feature type="compositionally biased region" description="Low complexity" evidence="6">
    <location>
        <begin position="18"/>
        <end position="35"/>
    </location>
</feature>
<dbReference type="PANTHER" id="PTHR30213">
    <property type="entry name" value="INNER MEMBRANE PROTEIN YHJD"/>
    <property type="match status" value="1"/>
</dbReference>
<keyword evidence="3 7" id="KW-0812">Transmembrane</keyword>
<feature type="transmembrane region" description="Helical" evidence="7">
    <location>
        <begin position="220"/>
        <end position="243"/>
    </location>
</feature>
<evidence type="ECO:0000256" key="1">
    <source>
        <dbReference type="ARBA" id="ARBA00004651"/>
    </source>
</evidence>
<evidence type="ECO:0008006" key="10">
    <source>
        <dbReference type="Google" id="ProtNLM"/>
    </source>
</evidence>
<feature type="transmembrane region" description="Helical" evidence="7">
    <location>
        <begin position="296"/>
        <end position="320"/>
    </location>
</feature>
<evidence type="ECO:0000256" key="7">
    <source>
        <dbReference type="SAM" id="Phobius"/>
    </source>
</evidence>
<evidence type="ECO:0000256" key="6">
    <source>
        <dbReference type="SAM" id="MobiDB-lite"/>
    </source>
</evidence>
<evidence type="ECO:0000256" key="2">
    <source>
        <dbReference type="ARBA" id="ARBA00022475"/>
    </source>
</evidence>
<evidence type="ECO:0000256" key="5">
    <source>
        <dbReference type="ARBA" id="ARBA00023136"/>
    </source>
</evidence>
<feature type="region of interest" description="Disordered" evidence="6">
    <location>
        <begin position="1"/>
        <end position="88"/>
    </location>
</feature>
<evidence type="ECO:0000256" key="4">
    <source>
        <dbReference type="ARBA" id="ARBA00022989"/>
    </source>
</evidence>
<feature type="transmembrane region" description="Helical" evidence="7">
    <location>
        <begin position="263"/>
        <end position="284"/>
    </location>
</feature>
<comment type="caution">
    <text evidence="8">The sequence shown here is derived from an EMBL/GenBank/DDBJ whole genome shotgun (WGS) entry which is preliminary data.</text>
</comment>
<evidence type="ECO:0000313" key="9">
    <source>
        <dbReference type="Proteomes" id="UP000637628"/>
    </source>
</evidence>
<feature type="compositionally biased region" description="Basic and acidic residues" evidence="6">
    <location>
        <begin position="36"/>
        <end position="47"/>
    </location>
</feature>
<feature type="transmembrane region" description="Helical" evidence="7">
    <location>
        <begin position="178"/>
        <end position="199"/>
    </location>
</feature>
<dbReference type="Proteomes" id="UP000637628">
    <property type="component" value="Unassembled WGS sequence"/>
</dbReference>
<dbReference type="NCBIfam" id="TIGR00765">
    <property type="entry name" value="yihY_not_rbn"/>
    <property type="match status" value="1"/>
</dbReference>
<reference evidence="8 9" key="1">
    <citation type="submission" date="2021-01" db="EMBL/GenBank/DDBJ databases">
        <title>Whole genome shotgun sequence of Actinoplanes durhamensis NBRC 14914.</title>
        <authorList>
            <person name="Komaki H."/>
            <person name="Tamura T."/>
        </authorList>
    </citation>
    <scope>NUCLEOTIDE SEQUENCE [LARGE SCALE GENOMIC DNA]</scope>
    <source>
        <strain evidence="8 9">NBRC 14914</strain>
    </source>
</reference>
<keyword evidence="9" id="KW-1185">Reference proteome</keyword>
<organism evidence="8 9">
    <name type="scientific">Paractinoplanes durhamensis</name>
    <dbReference type="NCBI Taxonomy" id="113563"/>
    <lineage>
        <taxon>Bacteria</taxon>
        <taxon>Bacillati</taxon>
        <taxon>Actinomycetota</taxon>
        <taxon>Actinomycetes</taxon>
        <taxon>Micromonosporales</taxon>
        <taxon>Micromonosporaceae</taxon>
        <taxon>Paractinoplanes</taxon>
    </lineage>
</organism>
<dbReference type="Pfam" id="PF03631">
    <property type="entry name" value="Virul_fac_BrkB"/>
    <property type="match status" value="1"/>
</dbReference>
<feature type="transmembrane region" description="Helical" evidence="7">
    <location>
        <begin position="112"/>
        <end position="138"/>
    </location>
</feature>
<keyword evidence="4 7" id="KW-1133">Transmembrane helix</keyword>
<sequence length="396" mass="41883">MKLFHRSDSDADKHEKGPAAATATPATATAATETAAGDKREGRDDKAYASGSDDFDLKAARTTRTGPEKDYDTKATPPAAGPHSPTGLGGKGIFAAVKRTFKQFSEDNISDWAAALTYYGVLSIFPGALVLVSIVGLLGPNGQDTVKDTVSELAGNQEVTKLVNTVLDQVGDSGASSFTAILGIVLAFWSASGYVAAFMRASNAVYDVPEGRPIWKTLPIRVGVTAVIGIMLIASAFIVVFTGDVARVVGEKLGFGGVAVTTWSIAKWPVLIVLISLMFAILYWASPNAKTGGFRWVSPGGIFAVLLWLIASGGFAIYLANFANYDKTYGTLGGVIAFLVWLWISNIAVLLGAELDAELERGRAIAAGHDPTDEPFLELRDDRKLKKGSERGLSTN</sequence>
<dbReference type="EMBL" id="BOML01000059">
    <property type="protein sequence ID" value="GIE06164.1"/>
    <property type="molecule type" value="Genomic_DNA"/>
</dbReference>
<accession>A0ABQ3Z9F2</accession>
<dbReference type="InterPro" id="IPR017039">
    <property type="entry name" value="Virul_fac_BrkB"/>
</dbReference>
<feature type="transmembrane region" description="Helical" evidence="7">
    <location>
        <begin position="332"/>
        <end position="353"/>
    </location>
</feature>